<dbReference type="Pfam" id="PF04542">
    <property type="entry name" value="Sigma70_r2"/>
    <property type="match status" value="1"/>
</dbReference>
<evidence type="ECO:0000256" key="1">
    <source>
        <dbReference type="ARBA" id="ARBA00010641"/>
    </source>
</evidence>
<keyword evidence="4" id="KW-0238">DNA-binding</keyword>
<evidence type="ECO:0000256" key="5">
    <source>
        <dbReference type="ARBA" id="ARBA00023163"/>
    </source>
</evidence>
<dbReference type="InterPro" id="IPR013249">
    <property type="entry name" value="RNA_pol_sigma70_r4_t2"/>
</dbReference>
<feature type="domain" description="RNA polymerase sigma factor 70 region 4 type 2" evidence="7">
    <location>
        <begin position="126"/>
        <end position="176"/>
    </location>
</feature>
<dbReference type="InterPro" id="IPR014284">
    <property type="entry name" value="RNA_pol_sigma-70_dom"/>
</dbReference>
<dbReference type="NCBIfam" id="TIGR02937">
    <property type="entry name" value="sigma70-ECF"/>
    <property type="match status" value="1"/>
</dbReference>
<keyword evidence="2" id="KW-0805">Transcription regulation</keyword>
<gene>
    <name evidence="8" type="ORF">SAMN04488568_10870</name>
</gene>
<evidence type="ECO:0000256" key="3">
    <source>
        <dbReference type="ARBA" id="ARBA00023082"/>
    </source>
</evidence>
<dbReference type="Proteomes" id="UP000199759">
    <property type="component" value="Unassembled WGS sequence"/>
</dbReference>
<evidence type="ECO:0000313" key="8">
    <source>
        <dbReference type="EMBL" id="SDM29183.1"/>
    </source>
</evidence>
<name>A0A1G9S123_9PROT</name>
<accession>A0A1G9S123</accession>
<protein>
    <submittedName>
        <fullName evidence="8">RNA polymerase sigma-70 factor, ECF subfamily</fullName>
    </submittedName>
</protein>
<dbReference type="PANTHER" id="PTHR43133">
    <property type="entry name" value="RNA POLYMERASE ECF-TYPE SIGMA FACTO"/>
    <property type="match status" value="1"/>
</dbReference>
<dbReference type="Gene3D" id="1.10.1740.10">
    <property type="match status" value="1"/>
</dbReference>
<feature type="domain" description="RNA polymerase sigma-70 region 2" evidence="6">
    <location>
        <begin position="29"/>
        <end position="95"/>
    </location>
</feature>
<dbReference type="STRING" id="144026.SAMN04488568_10870"/>
<keyword evidence="5" id="KW-0804">Transcription</keyword>
<keyword evidence="3" id="KW-0731">Sigma factor</keyword>
<dbReference type="InterPro" id="IPR013325">
    <property type="entry name" value="RNA_pol_sigma_r2"/>
</dbReference>
<proteinExistence type="inferred from homology"/>
<dbReference type="RefSeq" id="WP_091769598.1">
    <property type="nucleotide sequence ID" value="NZ_FNHG01000008.1"/>
</dbReference>
<evidence type="ECO:0000259" key="6">
    <source>
        <dbReference type="Pfam" id="PF04542"/>
    </source>
</evidence>
<dbReference type="OrthoDB" id="9803470at2"/>
<dbReference type="SUPFAM" id="SSF88946">
    <property type="entry name" value="Sigma2 domain of RNA polymerase sigma factors"/>
    <property type="match status" value="1"/>
</dbReference>
<dbReference type="GO" id="GO:0003677">
    <property type="term" value="F:DNA binding"/>
    <property type="evidence" value="ECO:0007669"/>
    <property type="project" value="UniProtKB-KW"/>
</dbReference>
<evidence type="ECO:0000256" key="4">
    <source>
        <dbReference type="ARBA" id="ARBA00023125"/>
    </source>
</evidence>
<dbReference type="EMBL" id="FNHG01000008">
    <property type="protein sequence ID" value="SDM29183.1"/>
    <property type="molecule type" value="Genomic_DNA"/>
</dbReference>
<reference evidence="8 9" key="1">
    <citation type="submission" date="2016-10" db="EMBL/GenBank/DDBJ databases">
        <authorList>
            <person name="de Groot N.N."/>
        </authorList>
    </citation>
    <scope>NUCLEOTIDE SEQUENCE [LARGE SCALE GENOMIC DNA]</scope>
    <source>
        <strain evidence="8 9">DSM 16077</strain>
    </source>
</reference>
<evidence type="ECO:0000313" key="9">
    <source>
        <dbReference type="Proteomes" id="UP000199759"/>
    </source>
</evidence>
<dbReference type="GO" id="GO:0006352">
    <property type="term" value="P:DNA-templated transcription initiation"/>
    <property type="evidence" value="ECO:0007669"/>
    <property type="project" value="InterPro"/>
</dbReference>
<evidence type="ECO:0000256" key="2">
    <source>
        <dbReference type="ARBA" id="ARBA00023015"/>
    </source>
</evidence>
<dbReference type="SUPFAM" id="SSF88659">
    <property type="entry name" value="Sigma3 and sigma4 domains of RNA polymerase sigma factors"/>
    <property type="match status" value="1"/>
</dbReference>
<evidence type="ECO:0000259" key="7">
    <source>
        <dbReference type="Pfam" id="PF08281"/>
    </source>
</evidence>
<dbReference type="InterPro" id="IPR013324">
    <property type="entry name" value="RNA_pol_sigma_r3/r4-like"/>
</dbReference>
<comment type="similarity">
    <text evidence="1">Belongs to the sigma-70 factor family. ECF subfamily.</text>
</comment>
<dbReference type="InterPro" id="IPR036388">
    <property type="entry name" value="WH-like_DNA-bd_sf"/>
</dbReference>
<keyword evidence="9" id="KW-1185">Reference proteome</keyword>
<organism evidence="8 9">
    <name type="scientific">Maricaulis salignorans</name>
    <dbReference type="NCBI Taxonomy" id="144026"/>
    <lineage>
        <taxon>Bacteria</taxon>
        <taxon>Pseudomonadati</taxon>
        <taxon>Pseudomonadota</taxon>
        <taxon>Alphaproteobacteria</taxon>
        <taxon>Maricaulales</taxon>
        <taxon>Maricaulaceae</taxon>
        <taxon>Maricaulis</taxon>
    </lineage>
</organism>
<dbReference type="CDD" id="cd06171">
    <property type="entry name" value="Sigma70_r4"/>
    <property type="match status" value="1"/>
</dbReference>
<sequence>MQRDSRRVLGEFLVIAAQTGDRAASGQLARLWQPALLRHALRLTGDAELARDTLQDAWIDILRGLGGLSDAAAFPAWAYRIVTRKSAATVRGLQRRRQTGAALAAEPAGADDGERNAEALADRGPLARALADLPAGQRTAMALFYIDDFTVAEIAVALSVPAGTIKTRLMHARRKMRAALELPSPQTHDTGGQDDRK</sequence>
<dbReference type="AlphaFoldDB" id="A0A1G9S123"/>
<dbReference type="PANTHER" id="PTHR43133:SF8">
    <property type="entry name" value="RNA POLYMERASE SIGMA FACTOR HI_1459-RELATED"/>
    <property type="match status" value="1"/>
</dbReference>
<dbReference type="InterPro" id="IPR039425">
    <property type="entry name" value="RNA_pol_sigma-70-like"/>
</dbReference>
<dbReference type="InterPro" id="IPR007627">
    <property type="entry name" value="RNA_pol_sigma70_r2"/>
</dbReference>
<dbReference type="GO" id="GO:0016987">
    <property type="term" value="F:sigma factor activity"/>
    <property type="evidence" value="ECO:0007669"/>
    <property type="project" value="UniProtKB-KW"/>
</dbReference>
<dbReference type="Gene3D" id="1.10.10.10">
    <property type="entry name" value="Winged helix-like DNA-binding domain superfamily/Winged helix DNA-binding domain"/>
    <property type="match status" value="1"/>
</dbReference>
<dbReference type="Pfam" id="PF08281">
    <property type="entry name" value="Sigma70_r4_2"/>
    <property type="match status" value="1"/>
</dbReference>